<sequence>MGELKAVKYSEGMEKELLVENKLLRKDLRNLVGYITPYIPLIGILSAGIIVGKHVVIAKENVTFKYQSQKLRNHIALAQPAADDRHLPSFPHAPGYPIWNTIPKDP</sequence>
<proteinExistence type="predicted"/>
<organism evidence="1 2">
    <name type="scientific">Paramuricea clavata</name>
    <name type="common">Red gorgonian</name>
    <name type="synonym">Violescent sea-whip</name>
    <dbReference type="NCBI Taxonomy" id="317549"/>
    <lineage>
        <taxon>Eukaryota</taxon>
        <taxon>Metazoa</taxon>
        <taxon>Cnidaria</taxon>
        <taxon>Anthozoa</taxon>
        <taxon>Octocorallia</taxon>
        <taxon>Malacalcyonacea</taxon>
        <taxon>Plexauridae</taxon>
        <taxon>Paramuricea</taxon>
    </lineage>
</organism>
<keyword evidence="2" id="KW-1185">Reference proteome</keyword>
<name>A0A7D9JPU0_PARCT</name>
<dbReference type="EMBL" id="CACRXK020019305">
    <property type="protein sequence ID" value="CAB4033502.1"/>
    <property type="molecule type" value="Genomic_DNA"/>
</dbReference>
<evidence type="ECO:0000313" key="1">
    <source>
        <dbReference type="EMBL" id="CAB4033502.1"/>
    </source>
</evidence>
<gene>
    <name evidence="1" type="ORF">PACLA_8A020703</name>
</gene>
<reference evidence="1" key="1">
    <citation type="submission" date="2020-04" db="EMBL/GenBank/DDBJ databases">
        <authorList>
            <person name="Alioto T."/>
            <person name="Alioto T."/>
            <person name="Gomez Garrido J."/>
        </authorList>
    </citation>
    <scope>NUCLEOTIDE SEQUENCE</scope>
    <source>
        <strain evidence="1">A484AB</strain>
    </source>
</reference>
<protein>
    <submittedName>
        <fullName evidence="1">Uncharacterized protein</fullName>
    </submittedName>
</protein>
<accession>A0A7D9JPU0</accession>
<evidence type="ECO:0000313" key="2">
    <source>
        <dbReference type="Proteomes" id="UP001152795"/>
    </source>
</evidence>
<comment type="caution">
    <text evidence="1">The sequence shown here is derived from an EMBL/GenBank/DDBJ whole genome shotgun (WGS) entry which is preliminary data.</text>
</comment>
<dbReference type="Proteomes" id="UP001152795">
    <property type="component" value="Unassembled WGS sequence"/>
</dbReference>
<dbReference type="AlphaFoldDB" id="A0A7D9JPU0"/>